<dbReference type="InterPro" id="IPR025695">
    <property type="entry name" value="DoxX-like"/>
</dbReference>
<evidence type="ECO:0000256" key="1">
    <source>
        <dbReference type="SAM" id="Phobius"/>
    </source>
</evidence>
<keyword evidence="1" id="KW-1133">Transmembrane helix</keyword>
<feature type="transmembrane region" description="Helical" evidence="1">
    <location>
        <begin position="46"/>
        <end position="64"/>
    </location>
</feature>
<evidence type="ECO:0000313" key="2">
    <source>
        <dbReference type="EMBL" id="GAA3521345.1"/>
    </source>
</evidence>
<proteinExistence type="predicted"/>
<feature type="transmembrane region" description="Helical" evidence="1">
    <location>
        <begin position="21"/>
        <end position="40"/>
    </location>
</feature>
<dbReference type="Pfam" id="PF13781">
    <property type="entry name" value="DoxX_3"/>
    <property type="match status" value="1"/>
</dbReference>
<evidence type="ECO:0000313" key="3">
    <source>
        <dbReference type="Proteomes" id="UP001500459"/>
    </source>
</evidence>
<keyword evidence="1" id="KW-0812">Transmembrane</keyword>
<keyword evidence="3" id="KW-1185">Reference proteome</keyword>
<reference evidence="3" key="1">
    <citation type="journal article" date="2019" name="Int. J. Syst. Evol. Microbiol.">
        <title>The Global Catalogue of Microorganisms (GCM) 10K type strain sequencing project: providing services to taxonomists for standard genome sequencing and annotation.</title>
        <authorList>
            <consortium name="The Broad Institute Genomics Platform"/>
            <consortium name="The Broad Institute Genome Sequencing Center for Infectious Disease"/>
            <person name="Wu L."/>
            <person name="Ma J."/>
        </authorList>
    </citation>
    <scope>NUCLEOTIDE SEQUENCE [LARGE SCALE GENOMIC DNA]</scope>
    <source>
        <strain evidence="3">JCM 17106</strain>
    </source>
</reference>
<accession>A0ABP6UVX0</accession>
<sequence>MVPRHQEIVGEILGETYARELTFLIGISEIIMAIWIISGIKPKVNAILQILIVATMNILEFVLVPDLLLWGKANSSFALLFIIFVYFNEFVLNNKNTISKNQVC</sequence>
<dbReference type="Proteomes" id="UP001500459">
    <property type="component" value="Unassembled WGS sequence"/>
</dbReference>
<gene>
    <name evidence="2" type="ORF">GCM10022393_39630</name>
</gene>
<name>A0ABP6UVX0_9FLAO</name>
<protein>
    <recommendedName>
        <fullName evidence="4">DoxX-like protein</fullName>
    </recommendedName>
</protein>
<evidence type="ECO:0008006" key="4">
    <source>
        <dbReference type="Google" id="ProtNLM"/>
    </source>
</evidence>
<comment type="caution">
    <text evidence="2">The sequence shown here is derived from an EMBL/GenBank/DDBJ whole genome shotgun (WGS) entry which is preliminary data.</text>
</comment>
<feature type="transmembrane region" description="Helical" evidence="1">
    <location>
        <begin position="76"/>
        <end position="92"/>
    </location>
</feature>
<dbReference type="EMBL" id="BAABCW010000026">
    <property type="protein sequence ID" value="GAA3521345.1"/>
    <property type="molecule type" value="Genomic_DNA"/>
</dbReference>
<organism evidence="2 3">
    <name type="scientific">Aquimarina addita</name>
    <dbReference type="NCBI Taxonomy" id="870485"/>
    <lineage>
        <taxon>Bacteria</taxon>
        <taxon>Pseudomonadati</taxon>
        <taxon>Bacteroidota</taxon>
        <taxon>Flavobacteriia</taxon>
        <taxon>Flavobacteriales</taxon>
        <taxon>Flavobacteriaceae</taxon>
        <taxon>Aquimarina</taxon>
    </lineage>
</organism>
<keyword evidence="1" id="KW-0472">Membrane</keyword>